<evidence type="ECO:0000313" key="2">
    <source>
        <dbReference type="EMBL" id="PNH06970.1"/>
    </source>
</evidence>
<keyword evidence="1" id="KW-1133">Transmembrane helix</keyword>
<proteinExistence type="predicted"/>
<evidence type="ECO:0000313" key="3">
    <source>
        <dbReference type="Proteomes" id="UP000236333"/>
    </source>
</evidence>
<protein>
    <submittedName>
        <fullName evidence="2">Uncharacterized protein</fullName>
    </submittedName>
</protein>
<name>A0A2J8A378_9CHLO</name>
<reference evidence="2 3" key="1">
    <citation type="journal article" date="2017" name="Mol. Biol. Evol.">
        <title>The 4-celled Tetrabaena socialis nuclear genome reveals the essential components for genetic control of cell number at the origin of multicellularity in the volvocine lineage.</title>
        <authorList>
            <person name="Featherston J."/>
            <person name="Arakaki Y."/>
            <person name="Hanschen E.R."/>
            <person name="Ferris P.J."/>
            <person name="Michod R.E."/>
            <person name="Olson B.J.S.C."/>
            <person name="Nozaki H."/>
            <person name="Durand P.M."/>
        </authorList>
    </citation>
    <scope>NUCLEOTIDE SEQUENCE [LARGE SCALE GENOMIC DNA]</scope>
    <source>
        <strain evidence="2 3">NIES-571</strain>
    </source>
</reference>
<keyword evidence="1" id="KW-0472">Membrane</keyword>
<sequence length="271" mass="29182">MTVSFSAMISGTKAAFIFAASGAITPIGMGMGMGGAGCAHTGRALAYPFSSLYFVILTLMSLSTRSTAPGLQWQHASLSCLVTMKPSRLKTFAFSVFQLYSFCCSPFAELRAAGKGRRAPKYVDSWTLQPIQHGLKLHLAALGAPQLALQGPYPLHHVRGDGSCAAERQGPAALGRERVDPLLHRRLALPGCFVPVSKPLRSNDSRVELGADLLDSKPVPVLLQLQLRLQVLQLLHGGLLAGARTQQLLRGLQLVIQHPVLVPQFPTSLRW</sequence>
<feature type="transmembrane region" description="Helical" evidence="1">
    <location>
        <begin position="44"/>
        <end position="62"/>
    </location>
</feature>
<dbReference type="Proteomes" id="UP000236333">
    <property type="component" value="Unassembled WGS sequence"/>
</dbReference>
<accession>A0A2J8A378</accession>
<keyword evidence="3" id="KW-1185">Reference proteome</keyword>
<dbReference type="EMBL" id="PGGS01000205">
    <property type="protein sequence ID" value="PNH06970.1"/>
    <property type="molecule type" value="Genomic_DNA"/>
</dbReference>
<gene>
    <name evidence="2" type="ORF">TSOC_006610</name>
</gene>
<keyword evidence="1" id="KW-0812">Transmembrane</keyword>
<organism evidence="2 3">
    <name type="scientific">Tetrabaena socialis</name>
    <dbReference type="NCBI Taxonomy" id="47790"/>
    <lineage>
        <taxon>Eukaryota</taxon>
        <taxon>Viridiplantae</taxon>
        <taxon>Chlorophyta</taxon>
        <taxon>core chlorophytes</taxon>
        <taxon>Chlorophyceae</taxon>
        <taxon>CS clade</taxon>
        <taxon>Chlamydomonadales</taxon>
        <taxon>Tetrabaenaceae</taxon>
        <taxon>Tetrabaena</taxon>
    </lineage>
</organism>
<dbReference type="AlphaFoldDB" id="A0A2J8A378"/>
<comment type="caution">
    <text evidence="2">The sequence shown here is derived from an EMBL/GenBank/DDBJ whole genome shotgun (WGS) entry which is preliminary data.</text>
</comment>
<evidence type="ECO:0000256" key="1">
    <source>
        <dbReference type="SAM" id="Phobius"/>
    </source>
</evidence>